<sequence>MQPRNARFVRSALAVAVVVVLGTTGCTAPPADEPLRSASPAQPPLEVREPESHTLVLDSSDPAELTLTASQVLFERSELVVLAGSDAPEALPAASAAAAALHAPALLAGGGISDDAIASELERLGVATAVVVEPTGGIEDVERVEPSPAPDGGDEHEVAAPGTRAALAAGVDVVRLDTGVVTEDGELAEGDLAELRDVLPATGEPVLLREVLALTDPQPGQEAAIATVRAAGAVTFEVPGGDPAAVPEAIAMIDDAQALTVVGVGPTFGDPDVFAWKVLTAEHGVLLPTGDQHLFPARYVTTEADRRGDPAAVVERAAAAAAPYAVEGEPLVPTVVVRTGTPSRSAGDDGDHVVEVPLAELEPFVRAAREADQYVLLEVAAGPGPVVEEVRALEPLLTVPGVGVALHPEQRRGDGVATRSNVMDAAEIVDVAEYLAEVTTREGLPPVLLAVHQTRADSVPGRETLRSVPQVEILVVADRTGGATTGEWVWNRLTEDVPETVRLGWSGPAAVYEGVDRLVPTEPAAPVLVAAS</sequence>
<dbReference type="KEGG" id="iva:Isova_2528"/>
<dbReference type="PROSITE" id="PS51257">
    <property type="entry name" value="PROKAR_LIPOPROTEIN"/>
    <property type="match status" value="1"/>
</dbReference>
<feature type="signal peptide" evidence="2">
    <location>
        <begin position="1"/>
        <end position="28"/>
    </location>
</feature>
<evidence type="ECO:0000256" key="2">
    <source>
        <dbReference type="SAM" id="SignalP"/>
    </source>
</evidence>
<evidence type="ECO:0000256" key="1">
    <source>
        <dbReference type="SAM" id="MobiDB-lite"/>
    </source>
</evidence>
<dbReference type="EMBL" id="CP002810">
    <property type="protein sequence ID" value="AEG45236.1"/>
    <property type="molecule type" value="Genomic_DNA"/>
</dbReference>
<dbReference type="Proteomes" id="UP000009236">
    <property type="component" value="Chromosome"/>
</dbReference>
<evidence type="ECO:0000313" key="3">
    <source>
        <dbReference type="EMBL" id="AEG45236.1"/>
    </source>
</evidence>
<dbReference type="STRING" id="743718.Isova_2528"/>
<accession>F6FSS4</accession>
<dbReference type="HOGENOM" id="CLU_574842_0_0_11"/>
<reference evidence="3 4" key="1">
    <citation type="submission" date="2011-05" db="EMBL/GenBank/DDBJ databases">
        <title>Complete sequence of Isoptericola variabilis 225.</title>
        <authorList>
            <consortium name="US DOE Joint Genome Institute"/>
            <person name="Lucas S."/>
            <person name="Han J."/>
            <person name="Lapidus A."/>
            <person name="Cheng J.-F."/>
            <person name="Goodwin L."/>
            <person name="Pitluck S."/>
            <person name="Peters L."/>
            <person name="Mikhailova N."/>
            <person name="Zeytun A."/>
            <person name="Han C."/>
            <person name="Tapia R."/>
            <person name="Land M."/>
            <person name="Hauser L."/>
            <person name="Kyrpides N."/>
            <person name="Ivanova N."/>
            <person name="Pagani I."/>
            <person name="Siebers A."/>
            <person name="Allgaier M."/>
            <person name="Thelen M."/>
            <person name="Hugenholtz P."/>
            <person name="Gladden J."/>
            <person name="Woyke T."/>
        </authorList>
    </citation>
    <scope>NUCLEOTIDE SEQUENCE [LARGE SCALE GENOMIC DNA]</scope>
    <source>
        <strain evidence="4">225</strain>
    </source>
</reference>
<dbReference type="AlphaFoldDB" id="F6FSS4"/>
<organism evidence="4">
    <name type="scientific">Isoptericola variabilis (strain 225)</name>
    <dbReference type="NCBI Taxonomy" id="743718"/>
    <lineage>
        <taxon>Bacteria</taxon>
        <taxon>Bacillati</taxon>
        <taxon>Actinomycetota</taxon>
        <taxon>Actinomycetes</taxon>
        <taxon>Micrococcales</taxon>
        <taxon>Promicromonosporaceae</taxon>
        <taxon>Isoptericola</taxon>
    </lineage>
</organism>
<keyword evidence="2" id="KW-0732">Signal</keyword>
<evidence type="ECO:0000313" key="4">
    <source>
        <dbReference type="Proteomes" id="UP000009236"/>
    </source>
</evidence>
<name>F6FSS4_ISOV2</name>
<keyword evidence="4" id="KW-1185">Reference proteome</keyword>
<proteinExistence type="predicted"/>
<dbReference type="eggNOG" id="COG3266">
    <property type="taxonomic scope" value="Bacteria"/>
</dbReference>
<evidence type="ECO:0008006" key="5">
    <source>
        <dbReference type="Google" id="ProtNLM"/>
    </source>
</evidence>
<protein>
    <recommendedName>
        <fullName evidence="5">Lipoprotein</fullName>
    </recommendedName>
</protein>
<feature type="chain" id="PRO_5038747402" description="Lipoprotein" evidence="2">
    <location>
        <begin position="29"/>
        <end position="532"/>
    </location>
</feature>
<gene>
    <name evidence="3" type="ordered locus">Isova_2528</name>
</gene>
<feature type="region of interest" description="Disordered" evidence="1">
    <location>
        <begin position="28"/>
        <end position="49"/>
    </location>
</feature>